<dbReference type="Proteomes" id="UP001159363">
    <property type="component" value="Chromosome 10"/>
</dbReference>
<evidence type="ECO:0000313" key="2">
    <source>
        <dbReference type="Proteomes" id="UP001159363"/>
    </source>
</evidence>
<dbReference type="EMBL" id="JARBHB010000011">
    <property type="protein sequence ID" value="KAJ8872999.1"/>
    <property type="molecule type" value="Genomic_DNA"/>
</dbReference>
<reference evidence="1 2" key="1">
    <citation type="submission" date="2023-02" db="EMBL/GenBank/DDBJ databases">
        <title>LHISI_Scaffold_Assembly.</title>
        <authorList>
            <person name="Stuart O.P."/>
            <person name="Cleave R."/>
            <person name="Magrath M.J.L."/>
            <person name="Mikheyev A.S."/>
        </authorList>
    </citation>
    <scope>NUCLEOTIDE SEQUENCE [LARGE SCALE GENOMIC DNA]</scope>
    <source>
        <strain evidence="1">Daus_M_001</strain>
        <tissue evidence="1">Leg muscle</tissue>
    </source>
</reference>
<name>A0ABQ9GLV3_9NEOP</name>
<gene>
    <name evidence="1" type="ORF">PR048_026615</name>
</gene>
<organism evidence="1 2">
    <name type="scientific">Dryococelus australis</name>
    <dbReference type="NCBI Taxonomy" id="614101"/>
    <lineage>
        <taxon>Eukaryota</taxon>
        <taxon>Metazoa</taxon>
        <taxon>Ecdysozoa</taxon>
        <taxon>Arthropoda</taxon>
        <taxon>Hexapoda</taxon>
        <taxon>Insecta</taxon>
        <taxon>Pterygota</taxon>
        <taxon>Neoptera</taxon>
        <taxon>Polyneoptera</taxon>
        <taxon>Phasmatodea</taxon>
        <taxon>Verophasmatodea</taxon>
        <taxon>Anareolatae</taxon>
        <taxon>Phasmatidae</taxon>
        <taxon>Eurycanthinae</taxon>
        <taxon>Dryococelus</taxon>
    </lineage>
</organism>
<sequence>MYQTTNTISHHIRKNRISLGFVIYLRQNERARKIEDPLENPPTSGIVSGNKHLTQSRHLLPPFRTMPLVGGISRGSPVSPSLSFRRCSILTSITLIGSQNLNVYQSENRHWKQQVSDDADHIIMFVEVKCEIFIFAFHLLAKLASLSLRSEDHSLKAIAIKLEGLILQLLREELVDLEGALKGRNLLYVAPNVVIGGIWRVVAWMKSTLSPSDDVFVAVRKDTCHVFAKVRETIVDLLDAGEDQSREIEGTA</sequence>
<protein>
    <submittedName>
        <fullName evidence="1">Uncharacterized protein</fullName>
    </submittedName>
</protein>
<keyword evidence="2" id="KW-1185">Reference proteome</keyword>
<comment type="caution">
    <text evidence="1">The sequence shown here is derived from an EMBL/GenBank/DDBJ whole genome shotgun (WGS) entry which is preliminary data.</text>
</comment>
<accession>A0ABQ9GLV3</accession>
<proteinExistence type="predicted"/>
<evidence type="ECO:0000313" key="1">
    <source>
        <dbReference type="EMBL" id="KAJ8872999.1"/>
    </source>
</evidence>